<keyword evidence="3 6" id="KW-0812">Transmembrane</keyword>
<dbReference type="AlphaFoldDB" id="A0A0H3DKB4"/>
<evidence type="ECO:0000256" key="1">
    <source>
        <dbReference type="ARBA" id="ARBA00004651"/>
    </source>
</evidence>
<dbReference type="RefSeq" id="WP_014574924.1">
    <property type="nucleotide sequence ID" value="NZ_CP010546.1"/>
</dbReference>
<feature type="transmembrane region" description="Helical" evidence="6">
    <location>
        <begin position="135"/>
        <end position="155"/>
    </location>
</feature>
<keyword evidence="4 6" id="KW-1133">Transmembrane helix</keyword>
<dbReference type="CDD" id="cd06580">
    <property type="entry name" value="TM_PBP1_transp_TpRbsC_like"/>
    <property type="match status" value="1"/>
</dbReference>
<evidence type="ECO:0000256" key="4">
    <source>
        <dbReference type="ARBA" id="ARBA00022989"/>
    </source>
</evidence>
<dbReference type="HOGENOM" id="CLU_023404_0_1_14"/>
<dbReference type="PANTHER" id="PTHR43370:SF1">
    <property type="entry name" value="GUANOSINE ABC TRANSPORTER PERMEASE PROTEIN NUPQ"/>
    <property type="match status" value="1"/>
</dbReference>
<dbReference type="PaxDb" id="722438-MPNE_0291"/>
<sequence>MNALNYLKHRFLFSKDKFWYAPFKQKQRRSIYSTFSLIVLSFIVSFFLIVAIPGIKGGTFLEIFTRLFKDRVNIENFARQIAIYTLAALAFSFCMSVGVFNIGISGQMMAGANFGFMMILKVFPESFRPAFGGQIITILLMILGSVTVAMVVAALKVFFKVNEVVSAIMLNWVIVLVSAYLVGTYIKPEKTDTSQFYSIELPDAFALYNFSDVQQKYGWLTSLVIAIAAAIFIAVLMKFTVFGHKLKSTGLSVTGSQAAGYIVKKYQFLSFVISGILSGLLAAVVYTASFEKQLTFSDVGDFGITSVPITGFDGIAIGLIALNSPARIVIVSTIISFVTIGAKPAGLNAATASLVLGIMMYFAAIYNLMIYIKPWRMIVKLNIGKMNEAAYDEFQNEMAANLETLSFQRFLDKQKRKHDKERMVWFDTKRFEEYQKKKQATLQTFHENSSQNLLQYWKQQLLVADVKRLTFKWDFLTFKHQQKYILRWYKGKNKKQTALENEFASLNEAISQKLEEK</sequence>
<gene>
    <name evidence="7" type="ordered locus">MPNE_0291</name>
</gene>
<protein>
    <submittedName>
        <fullName evidence="7">Amino acid or sugar ABC transport system, permease protein</fullName>
    </submittedName>
</protein>
<evidence type="ECO:0000313" key="8">
    <source>
        <dbReference type="Proteomes" id="UP000007756"/>
    </source>
</evidence>
<feature type="transmembrane region" description="Helical" evidence="6">
    <location>
        <begin position="31"/>
        <end position="52"/>
    </location>
</feature>
<dbReference type="InterPro" id="IPR001851">
    <property type="entry name" value="ABC_transp_permease"/>
</dbReference>
<name>A0A0H3DKB4_MYCPB</name>
<keyword evidence="2" id="KW-1003">Cell membrane</keyword>
<dbReference type="GO" id="GO:0022857">
    <property type="term" value="F:transmembrane transporter activity"/>
    <property type="evidence" value="ECO:0007669"/>
    <property type="project" value="InterPro"/>
</dbReference>
<dbReference type="PANTHER" id="PTHR43370">
    <property type="entry name" value="SUGAR ABC TRANSPORTER INTEGRAL MEMBRANE PROTEIN-RELATED"/>
    <property type="match status" value="1"/>
</dbReference>
<dbReference type="GO" id="GO:0005886">
    <property type="term" value="C:plasma membrane"/>
    <property type="evidence" value="ECO:0007669"/>
    <property type="project" value="UniProtKB-SubCell"/>
</dbReference>
<dbReference type="PATRIC" id="fig|722438.3.peg.284"/>
<feature type="transmembrane region" description="Helical" evidence="6">
    <location>
        <begin position="81"/>
        <end position="100"/>
    </location>
</feature>
<dbReference type="EMBL" id="CP002077">
    <property type="protein sequence ID" value="ADK86823.1"/>
    <property type="molecule type" value="Genomic_DNA"/>
</dbReference>
<reference evidence="7 8" key="1">
    <citation type="journal article" date="2010" name="Appl. Environ. Microbiol.">
        <title>Targeted chromosomal knockouts in Mycoplasma pneumoniae.</title>
        <authorList>
            <person name="Krishnakumar R."/>
            <person name="Assad-Garcia N."/>
            <person name="Benders G.A."/>
            <person name="Phan Q."/>
            <person name="Montague M.G."/>
            <person name="Glass J.I."/>
        </authorList>
    </citation>
    <scope>NUCLEOTIDE SEQUENCE [LARGE SCALE GENOMIC DNA]</scope>
    <source>
        <strain evidence="8">ATCC 15531 / DSM 22911 / NBRC 14401 / NCTC 10119 / FH</strain>
    </source>
</reference>
<feature type="transmembrane region" description="Helical" evidence="6">
    <location>
        <begin position="217"/>
        <end position="237"/>
    </location>
</feature>
<dbReference type="STRING" id="722438.F539_01425"/>
<dbReference type="Pfam" id="PF02653">
    <property type="entry name" value="BPD_transp_2"/>
    <property type="match status" value="1"/>
</dbReference>
<feature type="transmembrane region" description="Helical" evidence="6">
    <location>
        <begin position="352"/>
        <end position="372"/>
    </location>
</feature>
<evidence type="ECO:0000256" key="2">
    <source>
        <dbReference type="ARBA" id="ARBA00022475"/>
    </source>
</evidence>
<feature type="transmembrane region" description="Helical" evidence="6">
    <location>
        <begin position="167"/>
        <end position="186"/>
    </location>
</feature>
<proteinExistence type="predicted"/>
<evidence type="ECO:0000256" key="5">
    <source>
        <dbReference type="ARBA" id="ARBA00023136"/>
    </source>
</evidence>
<dbReference type="KEGG" id="mpj:MPNE_0291"/>
<evidence type="ECO:0000313" key="7">
    <source>
        <dbReference type="EMBL" id="ADK86823.1"/>
    </source>
</evidence>
<accession>A0A0H3DKB4</accession>
<keyword evidence="5 6" id="KW-0472">Membrane</keyword>
<dbReference type="eggNOG" id="COG4603">
    <property type="taxonomic scope" value="Bacteria"/>
</dbReference>
<feature type="transmembrane region" description="Helical" evidence="6">
    <location>
        <begin position="268"/>
        <end position="290"/>
    </location>
</feature>
<dbReference type="Proteomes" id="UP000007756">
    <property type="component" value="Chromosome"/>
</dbReference>
<feature type="transmembrane region" description="Helical" evidence="6">
    <location>
        <begin position="107"/>
        <end position="123"/>
    </location>
</feature>
<organism evidence="7 8">
    <name type="scientific">Mycoplasmoides pneumoniae (strain ATCC 15531 / DSM 23978 / CIP 103766 / NBRC 14401 / NCTC 10119 / FH)</name>
    <name type="common">Mycoplasma pneumoniae</name>
    <dbReference type="NCBI Taxonomy" id="722438"/>
    <lineage>
        <taxon>Bacteria</taxon>
        <taxon>Bacillati</taxon>
        <taxon>Mycoplasmatota</taxon>
        <taxon>Mycoplasmoidales</taxon>
        <taxon>Mycoplasmoidaceae</taxon>
        <taxon>Mycoplasmoides</taxon>
    </lineage>
</organism>
<evidence type="ECO:0000256" key="6">
    <source>
        <dbReference type="SAM" id="Phobius"/>
    </source>
</evidence>
<evidence type="ECO:0000256" key="3">
    <source>
        <dbReference type="ARBA" id="ARBA00022692"/>
    </source>
</evidence>
<comment type="subcellular location">
    <subcellularLocation>
        <location evidence="1">Cell membrane</location>
        <topology evidence="1">Multi-pass membrane protein</topology>
    </subcellularLocation>
</comment>